<dbReference type="Proteomes" id="UP001597024">
    <property type="component" value="Unassembled WGS sequence"/>
</dbReference>
<dbReference type="EMBL" id="JBHTHX010003043">
    <property type="protein sequence ID" value="MFD0891278.1"/>
    <property type="molecule type" value="Genomic_DNA"/>
</dbReference>
<keyword evidence="1" id="KW-0812">Transmembrane</keyword>
<feature type="non-terminal residue" evidence="2">
    <location>
        <position position="1"/>
    </location>
</feature>
<feature type="transmembrane region" description="Helical" evidence="1">
    <location>
        <begin position="61"/>
        <end position="82"/>
    </location>
</feature>
<evidence type="ECO:0000313" key="3">
    <source>
        <dbReference type="Proteomes" id="UP001597024"/>
    </source>
</evidence>
<evidence type="ECO:0000313" key="2">
    <source>
        <dbReference type="EMBL" id="MFD0891278.1"/>
    </source>
</evidence>
<gene>
    <name evidence="2" type="ORF">ACFQ08_42590</name>
</gene>
<feature type="transmembrane region" description="Helical" evidence="1">
    <location>
        <begin position="31"/>
        <end position="49"/>
    </location>
</feature>
<keyword evidence="3" id="KW-1185">Reference proteome</keyword>
<accession>A0ABW3E8Q6</accession>
<evidence type="ECO:0008006" key="4">
    <source>
        <dbReference type="Google" id="ProtNLM"/>
    </source>
</evidence>
<keyword evidence="1" id="KW-0472">Membrane</keyword>
<organism evidence="2 3">
    <name type="scientific">Streptosporangium algeriense</name>
    <dbReference type="NCBI Taxonomy" id="1682748"/>
    <lineage>
        <taxon>Bacteria</taxon>
        <taxon>Bacillati</taxon>
        <taxon>Actinomycetota</taxon>
        <taxon>Actinomycetes</taxon>
        <taxon>Streptosporangiales</taxon>
        <taxon>Streptosporangiaceae</taxon>
        <taxon>Streptosporangium</taxon>
    </lineage>
</organism>
<sequence length="91" mass="9668">LVLFAALAATPLVLARVPRAGGRGWTLYSRWSGVLVIVFAVAAGIAFRLDLQGVVRPAPAGLLEHAALLVGFAWIVTAAAHLRRRYVHAEA</sequence>
<reference evidence="3" key="1">
    <citation type="journal article" date="2019" name="Int. J. Syst. Evol. Microbiol.">
        <title>The Global Catalogue of Microorganisms (GCM) 10K type strain sequencing project: providing services to taxonomists for standard genome sequencing and annotation.</title>
        <authorList>
            <consortium name="The Broad Institute Genomics Platform"/>
            <consortium name="The Broad Institute Genome Sequencing Center for Infectious Disease"/>
            <person name="Wu L."/>
            <person name="Ma J."/>
        </authorList>
    </citation>
    <scope>NUCLEOTIDE SEQUENCE [LARGE SCALE GENOMIC DNA]</scope>
    <source>
        <strain evidence="3">CCUG 62974</strain>
    </source>
</reference>
<proteinExistence type="predicted"/>
<evidence type="ECO:0000256" key="1">
    <source>
        <dbReference type="SAM" id="Phobius"/>
    </source>
</evidence>
<name>A0ABW3E8Q6_9ACTN</name>
<keyword evidence="1" id="KW-1133">Transmembrane helix</keyword>
<protein>
    <recommendedName>
        <fullName evidence="4">DUF998 domain-containing protein</fullName>
    </recommendedName>
</protein>
<comment type="caution">
    <text evidence="2">The sequence shown here is derived from an EMBL/GenBank/DDBJ whole genome shotgun (WGS) entry which is preliminary data.</text>
</comment>